<evidence type="ECO:0000313" key="1">
    <source>
        <dbReference type="EMBL" id="CAA87608.1"/>
    </source>
</evidence>
<gene>
    <name evidence="1" type="primary">putative orf60</name>
</gene>
<proteinExistence type="predicted"/>
<dbReference type="PIR" id="S59092">
    <property type="entry name" value="S59092"/>
</dbReference>
<keyword evidence="1" id="KW-0496">Mitochondrion</keyword>
<dbReference type="EMBL" id="Z47547">
    <property type="protein sequence ID" value="CAA87608.1"/>
    <property type="molecule type" value="Genomic_DNA"/>
</dbReference>
<reference evidence="1" key="1">
    <citation type="journal article" date="1995" name="J. Mol. Biol.">
        <title>Complete sequence of the mitochondrial DNA of the rhodophyte Chondrus crispus (Gigartinales). Gene content and genome organization.</title>
        <authorList>
            <person name="Leblanc C."/>
            <person name="Boyen C."/>
            <person name="Richard O."/>
            <person name="Bonnard G."/>
            <person name="Grienenberger J.M."/>
            <person name="Kloareg B."/>
        </authorList>
    </citation>
    <scope>NUCLEOTIDE SEQUENCE</scope>
    <source>
        <tissue evidence="1">Apices</tissue>
    </source>
</reference>
<accession>Q36334</accession>
<dbReference type="AlphaFoldDB" id="Q36334"/>
<organism evidence="1">
    <name type="scientific">Chondrus crispus</name>
    <name type="common">Carrageen Irish moss</name>
    <name type="synonym">Polymorpha crispa</name>
    <dbReference type="NCBI Taxonomy" id="2769"/>
    <lineage>
        <taxon>Eukaryota</taxon>
        <taxon>Rhodophyta</taxon>
        <taxon>Florideophyceae</taxon>
        <taxon>Rhodymeniophycidae</taxon>
        <taxon>Gigartinales</taxon>
        <taxon>Gigartinaceae</taxon>
        <taxon>Chondrus</taxon>
    </lineage>
</organism>
<geneLocation type="mitochondrion" evidence="1"/>
<protein>
    <submittedName>
        <fullName evidence="1">Putative orf60 protein</fullName>
    </submittedName>
</protein>
<name>Q36334_CHOCR</name>
<sequence length="60" mass="6633">MVRHWLLMLAFKGSNPFVPEIQKGSLGEKGKHDGFKIRSLLKVTGSSPVASNFFISKISD</sequence>